<accession>A0A9P0EJ49</accession>
<evidence type="ECO:0000256" key="4">
    <source>
        <dbReference type="ARBA" id="ARBA00023163"/>
    </source>
</evidence>
<proteinExistence type="predicted"/>
<evidence type="ECO:0000256" key="5">
    <source>
        <dbReference type="ARBA" id="ARBA00023242"/>
    </source>
</evidence>
<keyword evidence="5" id="KW-0539">Nucleus</keyword>
<protein>
    <recommendedName>
        <fullName evidence="8">Transcription factor domain-containing protein</fullName>
    </recommendedName>
</protein>
<dbReference type="GO" id="GO:0000976">
    <property type="term" value="F:transcription cis-regulatory region binding"/>
    <property type="evidence" value="ECO:0007669"/>
    <property type="project" value="TreeGrafter"/>
</dbReference>
<evidence type="ECO:0000313" key="7">
    <source>
        <dbReference type="Proteomes" id="UP000775872"/>
    </source>
</evidence>
<dbReference type="PANTHER" id="PTHR31845:SF17">
    <property type="entry name" value="ZN(II)2CYS6 TRANSCRIPTION FACTOR (EUROFUNG)"/>
    <property type="match status" value="1"/>
</dbReference>
<organism evidence="6 7">
    <name type="scientific">Clonostachys solani</name>
    <dbReference type="NCBI Taxonomy" id="160281"/>
    <lineage>
        <taxon>Eukaryota</taxon>
        <taxon>Fungi</taxon>
        <taxon>Dikarya</taxon>
        <taxon>Ascomycota</taxon>
        <taxon>Pezizomycotina</taxon>
        <taxon>Sordariomycetes</taxon>
        <taxon>Hypocreomycetidae</taxon>
        <taxon>Hypocreales</taxon>
        <taxon>Bionectriaceae</taxon>
        <taxon>Clonostachys</taxon>
    </lineage>
</organism>
<dbReference type="GO" id="GO:0005634">
    <property type="term" value="C:nucleus"/>
    <property type="evidence" value="ECO:0007669"/>
    <property type="project" value="UniProtKB-SubCell"/>
</dbReference>
<dbReference type="CDD" id="cd12148">
    <property type="entry name" value="fungal_TF_MHR"/>
    <property type="match status" value="1"/>
</dbReference>
<comment type="subcellular location">
    <subcellularLocation>
        <location evidence="1">Nucleus</location>
    </subcellularLocation>
</comment>
<dbReference type="OrthoDB" id="4454541at2759"/>
<keyword evidence="4" id="KW-0804">Transcription</keyword>
<gene>
    <name evidence="6" type="ORF">CSOL1703_00015979</name>
</gene>
<dbReference type="Proteomes" id="UP000775872">
    <property type="component" value="Unassembled WGS sequence"/>
</dbReference>
<keyword evidence="3" id="KW-0238">DNA-binding</keyword>
<evidence type="ECO:0000256" key="2">
    <source>
        <dbReference type="ARBA" id="ARBA00023015"/>
    </source>
</evidence>
<evidence type="ECO:0000256" key="1">
    <source>
        <dbReference type="ARBA" id="ARBA00004123"/>
    </source>
</evidence>
<keyword evidence="7" id="KW-1185">Reference proteome</keyword>
<dbReference type="PANTHER" id="PTHR31845">
    <property type="entry name" value="FINGER DOMAIN PROTEIN, PUTATIVE-RELATED"/>
    <property type="match status" value="1"/>
</dbReference>
<evidence type="ECO:0008006" key="8">
    <source>
        <dbReference type="Google" id="ProtNLM"/>
    </source>
</evidence>
<evidence type="ECO:0000313" key="6">
    <source>
        <dbReference type="EMBL" id="CAH0051082.1"/>
    </source>
</evidence>
<dbReference type="AlphaFoldDB" id="A0A9P0EJ49"/>
<keyword evidence="2" id="KW-0805">Transcription regulation</keyword>
<dbReference type="GO" id="GO:0000981">
    <property type="term" value="F:DNA-binding transcription factor activity, RNA polymerase II-specific"/>
    <property type="evidence" value="ECO:0007669"/>
    <property type="project" value="TreeGrafter"/>
</dbReference>
<dbReference type="EMBL" id="CABFOC020000039">
    <property type="protein sequence ID" value="CAH0051082.1"/>
    <property type="molecule type" value="Genomic_DNA"/>
</dbReference>
<sequence>MTSNSLPPSPASLSIEDHSTISASPNATKLYGQLLQPTQPKYDDIVSRGILKESEGRKLFQLYMANANVFLPFFDSTVDTFDALRHRSTFCFTVVLAIALRADRPRTDPVSKKCFEEAQSLAARSLFAISTQLETVQGMILLSAHAERNWFAISHAYQMGKALQLPELLPREGEAEDSQELRPKLFGDRRSIRRIRTALILHQVEHEVAGGTARQSIGNAVKSSFLESFLGGALSCTRDMRIVANIEVVQLRDMTGRLLKELEVRDSLDGTVSNIVSHFEINTWFNRWDSVFQDQDYGVSSFQRSSIRLQRDYAFIIICSALISKLSEGNAEKIHPGSVTDEVKDLIEVTLMRSIKILGFITDDNDYKWYLQWAPTYSALFPAFTAALAFRLAKILPGFLDWEKLLSSFVSVADILGEYPYQTYSTIILNLARLTASCMKTATSPTSTSVAQVVDNSQPQNTTWSEAAGDEHTQTERHAIMGGESSSGLNTQCDVPADDFVWPSGPISQCDFPEGSAAAGGDQLDMYASFGIPDNSFDFSLFAASVQDYMDVDDSIIR</sequence>
<comment type="caution">
    <text evidence="6">The sequence shown here is derived from an EMBL/GenBank/DDBJ whole genome shotgun (WGS) entry which is preliminary data.</text>
</comment>
<reference evidence="7" key="1">
    <citation type="submission" date="2019-06" db="EMBL/GenBank/DDBJ databases">
        <authorList>
            <person name="Broberg M."/>
        </authorList>
    </citation>
    <scope>NUCLEOTIDE SEQUENCE [LARGE SCALE GENOMIC DNA]</scope>
</reference>
<dbReference type="InterPro" id="IPR051089">
    <property type="entry name" value="prtT"/>
</dbReference>
<reference evidence="6 7" key="2">
    <citation type="submission" date="2021-10" db="EMBL/GenBank/DDBJ databases">
        <authorList>
            <person name="Piombo E."/>
        </authorList>
    </citation>
    <scope>NUCLEOTIDE SEQUENCE [LARGE SCALE GENOMIC DNA]</scope>
</reference>
<name>A0A9P0EJ49_9HYPO</name>
<evidence type="ECO:0000256" key="3">
    <source>
        <dbReference type="ARBA" id="ARBA00023125"/>
    </source>
</evidence>